<evidence type="ECO:0000313" key="18">
    <source>
        <dbReference type="EMBL" id="ETH32643.1"/>
    </source>
</evidence>
<dbReference type="SUPFAM" id="SSF52172">
    <property type="entry name" value="CheY-like"/>
    <property type="match status" value="1"/>
</dbReference>
<sequence>MLGDALQTALQRELGARVDWVQAQLALVDHAYQLILLDIGLPGQSGLALLRALREGYDTTPVLLVTARDQLSDRIRGLDGGADDYIVKPFELDELLARLRAVLRRSHNQVAPLMRHGELLVDPAARQRRAQPERIPHAAGADAAARPHGLARAAGARCLRRQRGAGKQHGRRVRAPVAAQAGRRPDRDGARLRLSHRPGRRMKSLKRRILTAVLAALLLNWGVWLGWQTFEMGRRETGTWDARLRDVASQAVLSMPLDIMERSEPTGFRLPEPVQTSELRMSFQIWSMASRRQIVHSVNAPPGPLNPAFADGYADVELDGEPWRVYSVTDAEGRIQAQAGHSLAARRGDILQWLGASLKASALLFLFLALSILLAIDRAMRRLDRVGRAVQQRDPLDLAPLPDGDVPAELRPLITAINRQFGRVHTALARERRLIADAAHELRTPLAALKMQAEVALGARHADERHSALCKLLDAARRAARLSEQLLDQARLDAMEATVPGGEVDLATLTAMIIADHQARAQARHQRIQLDARPAFVSGDLDSLGILVSNLVDNALRYTPEGGRVVVYCGPLENSAVGLRVLDNGPGVPADRHERIFERFYRQPGQAQRGGGIGLSLVAQIARLHRARIDCGAGLDGRGFGIAVGFAPRG</sequence>
<gene>
    <name evidence="18" type="ORF">L566_2460</name>
</gene>
<feature type="domain" description="Histidine kinase" evidence="16">
    <location>
        <begin position="437"/>
        <end position="648"/>
    </location>
</feature>
<dbReference type="InterPro" id="IPR005467">
    <property type="entry name" value="His_kinase_dom"/>
</dbReference>
<dbReference type="EC" id="2.7.13.3" evidence="3"/>
<dbReference type="PRINTS" id="PR00344">
    <property type="entry name" value="BCTRLSENSOR"/>
</dbReference>
<accession>A0AAI9J4P1</accession>
<feature type="compositionally biased region" description="Basic residues" evidence="14">
    <location>
        <begin position="162"/>
        <end position="174"/>
    </location>
</feature>
<feature type="region of interest" description="Disordered" evidence="14">
    <location>
        <begin position="162"/>
        <end position="191"/>
    </location>
</feature>
<dbReference type="SMART" id="SM00448">
    <property type="entry name" value="REC"/>
    <property type="match status" value="1"/>
</dbReference>
<dbReference type="InterPro" id="IPR050428">
    <property type="entry name" value="TCS_sensor_his_kinase"/>
</dbReference>
<dbReference type="InterPro" id="IPR036097">
    <property type="entry name" value="HisK_dim/P_sf"/>
</dbReference>
<comment type="caution">
    <text evidence="18">The sequence shown here is derived from an EMBL/GenBank/DDBJ whole genome shotgun (WGS) entry which is preliminary data.</text>
</comment>
<organism evidence="18 19">
    <name type="scientific">Bordetella pertussis CHLA-26</name>
    <dbReference type="NCBI Taxonomy" id="1331284"/>
    <lineage>
        <taxon>Bacteria</taxon>
        <taxon>Pseudomonadati</taxon>
        <taxon>Pseudomonadota</taxon>
        <taxon>Betaproteobacteria</taxon>
        <taxon>Burkholderiales</taxon>
        <taxon>Alcaligenaceae</taxon>
        <taxon>Bordetella</taxon>
    </lineage>
</organism>
<dbReference type="PROSITE" id="PS50109">
    <property type="entry name" value="HIS_KIN"/>
    <property type="match status" value="1"/>
</dbReference>
<keyword evidence="12 15" id="KW-0472">Membrane</keyword>
<feature type="transmembrane region" description="Helical" evidence="15">
    <location>
        <begin position="350"/>
        <end position="376"/>
    </location>
</feature>
<feature type="modified residue" description="4-aspartylphosphate" evidence="13">
    <location>
        <position position="38"/>
    </location>
</feature>
<evidence type="ECO:0000256" key="10">
    <source>
        <dbReference type="ARBA" id="ARBA00022989"/>
    </source>
</evidence>
<dbReference type="SUPFAM" id="SSF55874">
    <property type="entry name" value="ATPase domain of HSP90 chaperone/DNA topoisomerase II/histidine kinase"/>
    <property type="match status" value="1"/>
</dbReference>
<dbReference type="PANTHER" id="PTHR45436:SF14">
    <property type="entry name" value="SENSOR PROTEIN QSEC"/>
    <property type="match status" value="1"/>
</dbReference>
<protein>
    <recommendedName>
        <fullName evidence="3">histidine kinase</fullName>
        <ecNumber evidence="3">2.7.13.3</ecNumber>
    </recommendedName>
</protein>
<evidence type="ECO:0000256" key="2">
    <source>
        <dbReference type="ARBA" id="ARBA00004141"/>
    </source>
</evidence>
<proteinExistence type="predicted"/>
<dbReference type="PROSITE" id="PS50110">
    <property type="entry name" value="RESPONSE_REGULATORY"/>
    <property type="match status" value="1"/>
</dbReference>
<evidence type="ECO:0000313" key="19">
    <source>
        <dbReference type="Proteomes" id="UP000018679"/>
    </source>
</evidence>
<dbReference type="Gene3D" id="1.10.287.130">
    <property type="match status" value="1"/>
</dbReference>
<dbReference type="GO" id="GO:0000155">
    <property type="term" value="F:phosphorelay sensor kinase activity"/>
    <property type="evidence" value="ECO:0007669"/>
    <property type="project" value="InterPro"/>
</dbReference>
<dbReference type="InterPro" id="IPR001789">
    <property type="entry name" value="Sig_transdc_resp-reg_receiver"/>
</dbReference>
<dbReference type="InterPro" id="IPR003661">
    <property type="entry name" value="HisK_dim/P_dom"/>
</dbReference>
<evidence type="ECO:0000256" key="11">
    <source>
        <dbReference type="ARBA" id="ARBA00023012"/>
    </source>
</evidence>
<dbReference type="SMART" id="SM00387">
    <property type="entry name" value="HATPase_c"/>
    <property type="match status" value="1"/>
</dbReference>
<evidence type="ECO:0000259" key="16">
    <source>
        <dbReference type="PROSITE" id="PS50109"/>
    </source>
</evidence>
<dbReference type="InterPro" id="IPR011006">
    <property type="entry name" value="CheY-like_superfamily"/>
</dbReference>
<comment type="subcellular location">
    <subcellularLocation>
        <location evidence="2">Membrane</location>
        <topology evidence="2">Multi-pass membrane protein</topology>
    </subcellularLocation>
</comment>
<dbReference type="InterPro" id="IPR004358">
    <property type="entry name" value="Sig_transdc_His_kin-like_C"/>
</dbReference>
<feature type="transmembrane region" description="Helical" evidence="15">
    <location>
        <begin position="209"/>
        <end position="227"/>
    </location>
</feature>
<evidence type="ECO:0000256" key="13">
    <source>
        <dbReference type="PROSITE-ProRule" id="PRU00169"/>
    </source>
</evidence>
<feature type="domain" description="Response regulatory" evidence="17">
    <location>
        <begin position="1"/>
        <end position="103"/>
    </location>
</feature>
<evidence type="ECO:0000256" key="15">
    <source>
        <dbReference type="SAM" id="Phobius"/>
    </source>
</evidence>
<keyword evidence="7" id="KW-0547">Nucleotide-binding</keyword>
<evidence type="ECO:0000256" key="7">
    <source>
        <dbReference type="ARBA" id="ARBA00022741"/>
    </source>
</evidence>
<keyword evidence="5" id="KW-0808">Transferase</keyword>
<keyword evidence="6 15" id="KW-0812">Transmembrane</keyword>
<dbReference type="Pfam" id="PF02518">
    <property type="entry name" value="HATPase_c"/>
    <property type="match status" value="1"/>
</dbReference>
<evidence type="ECO:0000256" key="14">
    <source>
        <dbReference type="SAM" id="MobiDB-lite"/>
    </source>
</evidence>
<keyword evidence="9" id="KW-0067">ATP-binding</keyword>
<dbReference type="SUPFAM" id="SSF47384">
    <property type="entry name" value="Homodimeric domain of signal transducing histidine kinase"/>
    <property type="match status" value="1"/>
</dbReference>
<evidence type="ECO:0000256" key="8">
    <source>
        <dbReference type="ARBA" id="ARBA00022777"/>
    </source>
</evidence>
<evidence type="ECO:0000256" key="12">
    <source>
        <dbReference type="ARBA" id="ARBA00023136"/>
    </source>
</evidence>
<dbReference type="EMBL" id="AXSB02000006">
    <property type="protein sequence ID" value="ETH32643.1"/>
    <property type="molecule type" value="Genomic_DNA"/>
</dbReference>
<evidence type="ECO:0000256" key="5">
    <source>
        <dbReference type="ARBA" id="ARBA00022679"/>
    </source>
</evidence>
<name>A0AAI9J4P1_BORPT</name>
<dbReference type="AlphaFoldDB" id="A0AAI9J4P1"/>
<dbReference type="InterPro" id="IPR003594">
    <property type="entry name" value="HATPase_dom"/>
</dbReference>
<dbReference type="Gene3D" id="3.40.50.2300">
    <property type="match status" value="1"/>
</dbReference>
<evidence type="ECO:0000256" key="9">
    <source>
        <dbReference type="ARBA" id="ARBA00022840"/>
    </source>
</evidence>
<comment type="catalytic activity">
    <reaction evidence="1">
        <text>ATP + protein L-histidine = ADP + protein N-phospho-L-histidine.</text>
        <dbReference type="EC" id="2.7.13.3"/>
    </reaction>
</comment>
<dbReference type="PANTHER" id="PTHR45436">
    <property type="entry name" value="SENSOR HISTIDINE KINASE YKOH"/>
    <property type="match status" value="1"/>
</dbReference>
<dbReference type="InterPro" id="IPR036890">
    <property type="entry name" value="HATPase_C_sf"/>
</dbReference>
<evidence type="ECO:0000256" key="1">
    <source>
        <dbReference type="ARBA" id="ARBA00000085"/>
    </source>
</evidence>
<evidence type="ECO:0000256" key="3">
    <source>
        <dbReference type="ARBA" id="ARBA00012438"/>
    </source>
</evidence>
<evidence type="ECO:0000256" key="4">
    <source>
        <dbReference type="ARBA" id="ARBA00022553"/>
    </source>
</evidence>
<dbReference type="Pfam" id="PF00512">
    <property type="entry name" value="HisKA"/>
    <property type="match status" value="1"/>
</dbReference>
<dbReference type="GO" id="GO:0005886">
    <property type="term" value="C:plasma membrane"/>
    <property type="evidence" value="ECO:0007669"/>
    <property type="project" value="TreeGrafter"/>
</dbReference>
<dbReference type="Gene3D" id="3.30.565.10">
    <property type="entry name" value="Histidine kinase-like ATPase, C-terminal domain"/>
    <property type="match status" value="1"/>
</dbReference>
<keyword evidence="8" id="KW-0418">Kinase</keyword>
<dbReference type="CDD" id="cd00082">
    <property type="entry name" value="HisKA"/>
    <property type="match status" value="1"/>
</dbReference>
<reference evidence="18 19" key="1">
    <citation type="journal article" date="2013" name="Genome Announc.">
        <title>Genome Sequences of 28 Bordetella pertussis U.S. Outbreak Strains Dating from 2010 to 2012.</title>
        <authorList>
            <person name="Harvill E.T."/>
            <person name="Goodfield L.L."/>
            <person name="Ivanov Y."/>
            <person name="Meyer J.A."/>
            <person name="Newth C."/>
            <person name="Cassiday P."/>
            <person name="Tondella M.L."/>
            <person name="Liao P."/>
            <person name="Zimmerman J."/>
            <person name="Meert K."/>
            <person name="Wessel D."/>
            <person name="Berger J."/>
            <person name="Dean J.M."/>
            <person name="Holubkov R."/>
            <person name="Burr J."/>
            <person name="Liu T."/>
            <person name="Brinkac L."/>
            <person name="Kim M."/>
            <person name="Losada L."/>
        </authorList>
    </citation>
    <scope>NUCLEOTIDE SEQUENCE [LARGE SCALE GENOMIC DNA]</scope>
    <source>
        <strain evidence="18 19">CHLA-26</strain>
    </source>
</reference>
<evidence type="ECO:0000259" key="17">
    <source>
        <dbReference type="PROSITE" id="PS50110"/>
    </source>
</evidence>
<dbReference type="Proteomes" id="UP000018679">
    <property type="component" value="Unassembled WGS sequence"/>
</dbReference>
<keyword evidence="4 13" id="KW-0597">Phosphoprotein</keyword>
<dbReference type="Pfam" id="PF00072">
    <property type="entry name" value="Response_reg"/>
    <property type="match status" value="1"/>
</dbReference>
<keyword evidence="11" id="KW-0902">Two-component regulatory system</keyword>
<dbReference type="SMART" id="SM00388">
    <property type="entry name" value="HisKA"/>
    <property type="match status" value="1"/>
</dbReference>
<dbReference type="GO" id="GO:0005524">
    <property type="term" value="F:ATP binding"/>
    <property type="evidence" value="ECO:0007669"/>
    <property type="project" value="UniProtKB-KW"/>
</dbReference>
<evidence type="ECO:0000256" key="6">
    <source>
        <dbReference type="ARBA" id="ARBA00022692"/>
    </source>
</evidence>
<keyword evidence="10 15" id="KW-1133">Transmembrane helix</keyword>